<dbReference type="KEGG" id="eiv:EIN_375230"/>
<protein>
    <submittedName>
        <fullName evidence="3">Uncharacterized protein</fullName>
    </submittedName>
</protein>
<sequence length="319" mass="37911">MLPIVLFLVVIVVRSEDFFHPYLHSGVMLSRMKMIRYETKKRERKLLKIEKQERKLQNALEVLYNDLKIAVDKRDRLFVESQVVKLQQAITKLRMEKRKQLRLLRRVTDKIASPDRDRIVRSTGVDYRVGVERTSHLERDFEYNQKVLHRYIKKYAHKYATMAAEIATARMRERYRSRKLIKKFHNRRSRRARATRRIYNKVYKKVVDMIEDATAEGVETEKIPMACHDAIEHFARKLRKNYVILVVGTKNAKKVSSELNKHILLKALHKVKKHVKKHLGKIKKVFTKPHKAIQKQTEINAAEKQNQKSLQSIGVHHDH</sequence>
<feature type="region of interest" description="Disordered" evidence="1">
    <location>
        <begin position="299"/>
        <end position="319"/>
    </location>
</feature>
<feature type="signal peptide" evidence="2">
    <location>
        <begin position="1"/>
        <end position="15"/>
    </location>
</feature>
<evidence type="ECO:0000256" key="2">
    <source>
        <dbReference type="SAM" id="SignalP"/>
    </source>
</evidence>
<reference evidence="3 4" key="1">
    <citation type="submission" date="2012-10" db="EMBL/GenBank/DDBJ databases">
        <authorList>
            <person name="Zafar N."/>
            <person name="Inman J."/>
            <person name="Hall N."/>
            <person name="Lorenzi H."/>
            <person name="Caler E."/>
        </authorList>
    </citation>
    <scope>NUCLEOTIDE SEQUENCE [LARGE SCALE GENOMIC DNA]</scope>
    <source>
        <strain evidence="3 4">IP1</strain>
    </source>
</reference>
<accession>A0A0A1TVY0</accession>
<proteinExistence type="predicted"/>
<organism evidence="3 4">
    <name type="scientific">Entamoeba invadens IP1</name>
    <dbReference type="NCBI Taxonomy" id="370355"/>
    <lineage>
        <taxon>Eukaryota</taxon>
        <taxon>Amoebozoa</taxon>
        <taxon>Evosea</taxon>
        <taxon>Archamoebae</taxon>
        <taxon>Mastigamoebida</taxon>
        <taxon>Entamoebidae</taxon>
        <taxon>Entamoeba</taxon>
    </lineage>
</organism>
<evidence type="ECO:0000313" key="4">
    <source>
        <dbReference type="Proteomes" id="UP000014680"/>
    </source>
</evidence>
<dbReference type="RefSeq" id="XP_004182784.1">
    <property type="nucleotide sequence ID" value="XM_004182736.1"/>
</dbReference>
<dbReference type="EMBL" id="KB207268">
    <property type="protein sequence ID" value="ELP83438.1"/>
    <property type="molecule type" value="Genomic_DNA"/>
</dbReference>
<keyword evidence="2" id="KW-0732">Signal</keyword>
<evidence type="ECO:0000313" key="3">
    <source>
        <dbReference type="EMBL" id="ELP83438.1"/>
    </source>
</evidence>
<feature type="compositionally biased region" description="Polar residues" evidence="1">
    <location>
        <begin position="299"/>
        <end position="312"/>
    </location>
</feature>
<evidence type="ECO:0000256" key="1">
    <source>
        <dbReference type="SAM" id="MobiDB-lite"/>
    </source>
</evidence>
<name>A0A0A1TVY0_ENTIV</name>
<dbReference type="GeneID" id="14882511"/>
<feature type="chain" id="PRO_5012113425" evidence="2">
    <location>
        <begin position="16"/>
        <end position="319"/>
    </location>
</feature>
<keyword evidence="4" id="KW-1185">Reference proteome</keyword>
<dbReference type="AlphaFoldDB" id="A0A0A1TVY0"/>
<dbReference type="Proteomes" id="UP000014680">
    <property type="component" value="Unassembled WGS sequence"/>
</dbReference>
<dbReference type="VEuPathDB" id="AmoebaDB:EIN_375230"/>
<gene>
    <name evidence="3" type="ORF">EIN_375230</name>
</gene>